<dbReference type="InterPro" id="IPR010982">
    <property type="entry name" value="Lambda_DNA-bd_dom_sf"/>
</dbReference>
<organism evidence="2 3">
    <name type="scientific">Schaedlerella arabinosiphila</name>
    <dbReference type="NCBI Taxonomy" id="2044587"/>
    <lineage>
        <taxon>Bacteria</taxon>
        <taxon>Bacillati</taxon>
        <taxon>Bacillota</taxon>
        <taxon>Clostridia</taxon>
        <taxon>Lachnospirales</taxon>
        <taxon>Lachnospiraceae</taxon>
        <taxon>Schaedlerella</taxon>
    </lineage>
</organism>
<protein>
    <submittedName>
        <fullName evidence="2">Helix-turn-helix transcriptional regulator</fullName>
    </submittedName>
</protein>
<dbReference type="PROSITE" id="PS50943">
    <property type="entry name" value="HTH_CROC1"/>
    <property type="match status" value="1"/>
</dbReference>
<dbReference type="Gene3D" id="1.10.260.40">
    <property type="entry name" value="lambda repressor-like DNA-binding domains"/>
    <property type="match status" value="1"/>
</dbReference>
<dbReference type="EMBL" id="VIRB01000152">
    <property type="protein sequence ID" value="NDO72088.1"/>
    <property type="molecule type" value="Genomic_DNA"/>
</dbReference>
<reference evidence="2 3" key="1">
    <citation type="submission" date="2019-07" db="EMBL/GenBank/DDBJ databases">
        <title>Draft genome sequences of 15 bacterial species constituting the stable defined intestinal microbiota of the GM15 gnotobiotic mouse model.</title>
        <authorList>
            <person name="Elie C."/>
            <person name="Mathieu A."/>
            <person name="Saliou A."/>
            <person name="Darnaud M."/>
            <person name="Leulier F."/>
            <person name="Tamellini A."/>
        </authorList>
    </citation>
    <scope>NUCLEOTIDE SEQUENCE [LARGE SCALE GENOMIC DNA]</scope>
    <source>
        <strain evidence="3">ASF 502</strain>
    </source>
</reference>
<comment type="caution">
    <text evidence="2">The sequence shown here is derived from an EMBL/GenBank/DDBJ whole genome shotgun (WGS) entry which is preliminary data.</text>
</comment>
<name>A0A9X5CDE2_9FIRM</name>
<proteinExistence type="predicted"/>
<sequence length="112" mass="12763">MNIEKKISPMGESWGEYRKKHYTAEEIAENDLMIKLVGEMIKTRKENHISQRELGDMAGVKQSVIARMESGKTDPQLSTILKLLVSMGKTLTIVPLELEVPSYDHRFQGEET</sequence>
<gene>
    <name evidence="2" type="ORF">FMM80_26985</name>
</gene>
<feature type="domain" description="HTH cro/C1-type" evidence="1">
    <location>
        <begin position="40"/>
        <end position="94"/>
    </location>
</feature>
<dbReference type="GO" id="GO:0003677">
    <property type="term" value="F:DNA binding"/>
    <property type="evidence" value="ECO:0007669"/>
    <property type="project" value="InterPro"/>
</dbReference>
<evidence type="ECO:0000313" key="2">
    <source>
        <dbReference type="EMBL" id="NDO72088.1"/>
    </source>
</evidence>
<dbReference type="AlphaFoldDB" id="A0A9X5CDE2"/>
<dbReference type="Pfam" id="PF01381">
    <property type="entry name" value="HTH_3"/>
    <property type="match status" value="1"/>
</dbReference>
<dbReference type="CDD" id="cd00093">
    <property type="entry name" value="HTH_XRE"/>
    <property type="match status" value="1"/>
</dbReference>
<evidence type="ECO:0000313" key="3">
    <source>
        <dbReference type="Proteomes" id="UP000474104"/>
    </source>
</evidence>
<dbReference type="Proteomes" id="UP000474104">
    <property type="component" value="Unassembled WGS sequence"/>
</dbReference>
<dbReference type="RefSeq" id="WP_004082039.1">
    <property type="nucleotide sequence ID" value="NZ_CASCYM010000066.1"/>
</dbReference>
<dbReference type="OrthoDB" id="2235548at2"/>
<dbReference type="InterPro" id="IPR001387">
    <property type="entry name" value="Cro/C1-type_HTH"/>
</dbReference>
<evidence type="ECO:0000259" key="1">
    <source>
        <dbReference type="PROSITE" id="PS50943"/>
    </source>
</evidence>
<accession>A0A9X5CDE2</accession>
<dbReference type="SUPFAM" id="SSF47413">
    <property type="entry name" value="lambda repressor-like DNA-binding domains"/>
    <property type="match status" value="1"/>
</dbReference>
<dbReference type="SMART" id="SM00530">
    <property type="entry name" value="HTH_XRE"/>
    <property type="match status" value="1"/>
</dbReference>